<dbReference type="EMBL" id="CP010803">
    <property type="protein sequence ID" value="AJY45839.1"/>
    <property type="molecule type" value="Genomic_DNA"/>
</dbReference>
<evidence type="ECO:0000313" key="3">
    <source>
        <dbReference type="Proteomes" id="UP000032611"/>
    </source>
</evidence>
<name>A0A0D5LNL3_MAREN</name>
<keyword evidence="3" id="KW-1185">Reference proteome</keyword>
<dbReference type="OrthoDB" id="9780765at2"/>
<feature type="domain" description="AB hydrolase-1" evidence="1">
    <location>
        <begin position="30"/>
        <end position="258"/>
    </location>
</feature>
<dbReference type="Proteomes" id="UP000032611">
    <property type="component" value="Chromosome"/>
</dbReference>
<dbReference type="PATRIC" id="fig|1486262.3.peg.1929"/>
<proteinExistence type="predicted"/>
<protein>
    <submittedName>
        <fullName evidence="2">Alpha/beta hydrolase</fullName>
    </submittedName>
</protein>
<reference evidence="2 3" key="1">
    <citation type="journal article" date="2015" name="Genome Announc.">
        <title>Complete genome sequence of Martelella endophytica YC6887, which has antifungal activity associated with a halophyte.</title>
        <authorList>
            <person name="Khan A."/>
            <person name="Khan H."/>
            <person name="Chung E.J."/>
            <person name="Hossain M.T."/>
            <person name="Chung Y.R."/>
        </authorList>
    </citation>
    <scope>NUCLEOTIDE SEQUENCE [LARGE SCALE GENOMIC DNA]</scope>
    <source>
        <strain evidence="2">YC6887</strain>
    </source>
</reference>
<gene>
    <name evidence="2" type="ORF">TM49_09325</name>
</gene>
<dbReference type="SUPFAM" id="SSF53474">
    <property type="entry name" value="alpha/beta-Hydrolases"/>
    <property type="match status" value="1"/>
</dbReference>
<dbReference type="InterPro" id="IPR050471">
    <property type="entry name" value="AB_hydrolase"/>
</dbReference>
<dbReference type="InterPro" id="IPR000073">
    <property type="entry name" value="AB_hydrolase_1"/>
</dbReference>
<evidence type="ECO:0000313" key="2">
    <source>
        <dbReference type="EMBL" id="AJY45839.1"/>
    </source>
</evidence>
<dbReference type="Pfam" id="PF00561">
    <property type="entry name" value="Abhydrolase_1"/>
    <property type="match status" value="1"/>
</dbReference>
<dbReference type="Gene3D" id="3.40.50.1820">
    <property type="entry name" value="alpha/beta hydrolase"/>
    <property type="match status" value="1"/>
</dbReference>
<dbReference type="PANTHER" id="PTHR43433:SF5">
    <property type="entry name" value="AB HYDROLASE-1 DOMAIN-CONTAINING PROTEIN"/>
    <property type="match status" value="1"/>
</dbReference>
<dbReference type="STRING" id="1486262.TM49_09325"/>
<keyword evidence="2" id="KW-0378">Hydrolase</keyword>
<dbReference type="AlphaFoldDB" id="A0A0D5LNL3"/>
<organism evidence="2 3">
    <name type="scientific">Martelella endophytica</name>
    <dbReference type="NCBI Taxonomy" id="1486262"/>
    <lineage>
        <taxon>Bacteria</taxon>
        <taxon>Pseudomonadati</taxon>
        <taxon>Pseudomonadota</taxon>
        <taxon>Alphaproteobacteria</taxon>
        <taxon>Hyphomicrobiales</taxon>
        <taxon>Aurantimonadaceae</taxon>
        <taxon>Martelella</taxon>
    </lineage>
</organism>
<dbReference type="InterPro" id="IPR029058">
    <property type="entry name" value="AB_hydrolase_fold"/>
</dbReference>
<dbReference type="PRINTS" id="PR00111">
    <property type="entry name" value="ABHYDROLASE"/>
</dbReference>
<dbReference type="HOGENOM" id="CLU_020336_4_0_5"/>
<sequence>MTTTPMIRHAETRHGRIAWQASGPEGGLPLVLFQRFRGTMDDWDPAFITGLSANRRVIRFDSAGIGRSGGQVPETVAGMAAVAADFLVTINLAQIDLLGWSLGGAIAQQFALDFPHMVRRLIVAGSSPGPIADGPQPHPRVASVMTRPENGEDDFLFLFYPETDCAVSAGRASLSRVLGQRARGPRVTAESFVRQVKAISAWPGILHRARELKLPVLVANGAHDVMIPAYRSYVLSQTAPDAKLLLYPDAGHAFLFQEIDDFVAEIERFLQG</sequence>
<dbReference type="GO" id="GO:0016787">
    <property type="term" value="F:hydrolase activity"/>
    <property type="evidence" value="ECO:0007669"/>
    <property type="project" value="UniProtKB-KW"/>
</dbReference>
<evidence type="ECO:0000259" key="1">
    <source>
        <dbReference type="Pfam" id="PF00561"/>
    </source>
</evidence>
<dbReference type="PANTHER" id="PTHR43433">
    <property type="entry name" value="HYDROLASE, ALPHA/BETA FOLD FAMILY PROTEIN"/>
    <property type="match status" value="1"/>
</dbReference>
<accession>A0A0D5LNL3</accession>
<dbReference type="RefSeq" id="WP_045680777.1">
    <property type="nucleotide sequence ID" value="NZ_CP010803.1"/>
</dbReference>
<dbReference type="KEGG" id="mey:TM49_09325"/>